<proteinExistence type="predicted"/>
<reference evidence="1 2" key="1">
    <citation type="submission" date="2017-09" db="EMBL/GenBank/DDBJ databases">
        <title>Large-scale bioinformatics analysis of Bacillus genomes uncovers conserved roles of natural products in bacterial physiology.</title>
        <authorList>
            <consortium name="Agbiome Team Llc"/>
            <person name="Bleich R.M."/>
            <person name="Grubbs K.J."/>
            <person name="Santa Maria K.C."/>
            <person name="Allen S.E."/>
            <person name="Farag S."/>
            <person name="Shank E.A."/>
            <person name="Bowers A."/>
        </authorList>
    </citation>
    <scope>NUCLEOTIDE SEQUENCE [LARGE SCALE GENOMIC DNA]</scope>
    <source>
        <strain evidence="1 2">AFS044295</strain>
    </source>
</reference>
<dbReference type="EMBL" id="NUSP01000024">
    <property type="protein sequence ID" value="PHD57702.1"/>
    <property type="molecule type" value="Genomic_DNA"/>
</dbReference>
<name>A0A2C4PZW7_9BACI</name>
<sequence>MAKLDGVKVVNENTVEYNGFVYEKVMGDAKAADVIQASEQGIDITEEAFYLVTKIDVDTDIVFKDDVNDSNYFTQGEHSVFRKSHAITNDKLTDAEGVVTITLPDGTKLEGTPSDLEKITRSMQALQNEQVATVEMPEETVEVEEAGEPVSERLQVGDYAKVITHDNNGMSEFSDIVKITEDDETDVPFNTDHLDGRYAGWHYENDLVRATEDEVKAATEPKVETLKVGDYAKVVGNESDVYEKGSIVKITDVPYGKWDYQAIGIKKDDEIEEAYEQFFERELVKATDEEVLEAKQALLKEGDFARVIGVEYTKRGGFHDEDNEDVGGGHSFENGTIVELKKPYIKQDETEDAFKAYYLDGSDWWWVHRKDLEPLTKEESEHIEREADEEKKEKAERAKWAAIGREVGEIKDGDVVKVIDSNNGSNLNNGDIGEVSEAGGSTFRVITPKHTRSNWFISERVELIVPVEQRFDTVG</sequence>
<evidence type="ECO:0000313" key="1">
    <source>
        <dbReference type="EMBL" id="PHD57702.1"/>
    </source>
</evidence>
<comment type="caution">
    <text evidence="1">The sequence shown here is derived from an EMBL/GenBank/DDBJ whole genome shotgun (WGS) entry which is preliminary data.</text>
</comment>
<gene>
    <name evidence="1" type="ORF">COF57_22800</name>
</gene>
<dbReference type="Proteomes" id="UP000223364">
    <property type="component" value="Unassembled WGS sequence"/>
</dbReference>
<dbReference type="AlphaFoldDB" id="A0A2C4PZW7"/>
<accession>A0A2C4PZW7</accession>
<dbReference type="RefSeq" id="WP_098815844.1">
    <property type="nucleotide sequence ID" value="NZ_NUSP01000024.1"/>
</dbReference>
<protein>
    <submittedName>
        <fullName evidence="1">Uncharacterized protein</fullName>
    </submittedName>
</protein>
<organism evidence="1 2">
    <name type="scientific">Bacillus wiedmannii</name>
    <dbReference type="NCBI Taxonomy" id="1890302"/>
    <lineage>
        <taxon>Bacteria</taxon>
        <taxon>Bacillati</taxon>
        <taxon>Bacillota</taxon>
        <taxon>Bacilli</taxon>
        <taxon>Bacillales</taxon>
        <taxon>Bacillaceae</taxon>
        <taxon>Bacillus</taxon>
        <taxon>Bacillus cereus group</taxon>
    </lineage>
</organism>
<evidence type="ECO:0000313" key="2">
    <source>
        <dbReference type="Proteomes" id="UP000223364"/>
    </source>
</evidence>